<comment type="similarity">
    <text evidence="2 6">Belongs to the cytochrome P450 family.</text>
</comment>
<keyword evidence="6" id="KW-0503">Monooxygenase</keyword>
<comment type="caution">
    <text evidence="8">The sequence shown here is derived from an EMBL/GenBank/DDBJ whole genome shotgun (WGS) entry which is preliminary data.</text>
</comment>
<evidence type="ECO:0000256" key="4">
    <source>
        <dbReference type="ARBA" id="ARBA00022723"/>
    </source>
</evidence>
<keyword evidence="7" id="KW-0472">Membrane</keyword>
<keyword evidence="7" id="KW-1133">Transmembrane helix</keyword>
<dbReference type="InterPro" id="IPR001128">
    <property type="entry name" value="Cyt_P450"/>
</dbReference>
<dbReference type="CDD" id="cd11058">
    <property type="entry name" value="CYP60B-like"/>
    <property type="match status" value="1"/>
</dbReference>
<keyword evidence="7" id="KW-0812">Transmembrane</keyword>
<dbReference type="PROSITE" id="PS00086">
    <property type="entry name" value="CYTOCHROME_P450"/>
    <property type="match status" value="1"/>
</dbReference>
<evidence type="ECO:0000256" key="1">
    <source>
        <dbReference type="ARBA" id="ARBA00001971"/>
    </source>
</evidence>
<dbReference type="InterPro" id="IPR002401">
    <property type="entry name" value="Cyt_P450_E_grp-I"/>
</dbReference>
<sequence>MDVGDTLFQKATTAVVGLTAITIVYSIFMAIYNLYFHPLAKFPGPRLNAAWDWPYFKALLAGTHDHGLKDLHAQYGEVVRYRPNRLSFTSSGAWKDIYGSGAGKKQLQKDPDFYTITGDEPTSIIWSSDADHSRMRKLLAHAFSDAALRQQETILTHYFELMVTGLKKKAEDPTVKSVDMTRWYNFVTFDIIGDLAFGESFGALESGEYHIWMQNLFQGVKSARILKTAQFYKPLMSILQGLIKLSPAITKAREEHMKFSEVKTEKRLAAKTDRQDFMTYILRHNDERGMTHSEIISTAEILIIGGSETTSTLLTGVTYYLLKNPEIYAKVKKEVRDAFQSGDDLTLQSTARLPYLQAVLEEGLRMYPPVPLGSARLTPPEGCLINGNFIPGNASVSIHHLSTYYSEKNFFEPEKFVPERWLPDVPAAYEKDDRACFNPFSAGPRGCIGKNLAWNEMRSILARMLFHFDMELCDDSQEWNKHLIFMMWEKPELNIKLSLRKS</sequence>
<accession>A0ABR4P2R2</accession>
<evidence type="ECO:0000256" key="2">
    <source>
        <dbReference type="ARBA" id="ARBA00010617"/>
    </source>
</evidence>
<reference evidence="8 9" key="1">
    <citation type="submission" date="2024-06" db="EMBL/GenBank/DDBJ databases">
        <title>Complete genome of Phlyctema vagabunda strain 19-DSS-EL-015.</title>
        <authorList>
            <person name="Fiorenzani C."/>
        </authorList>
    </citation>
    <scope>NUCLEOTIDE SEQUENCE [LARGE SCALE GENOMIC DNA]</scope>
    <source>
        <strain evidence="8 9">19-DSS-EL-015</strain>
    </source>
</reference>
<dbReference type="PRINTS" id="PR00463">
    <property type="entry name" value="EP450I"/>
</dbReference>
<dbReference type="PRINTS" id="PR00385">
    <property type="entry name" value="P450"/>
</dbReference>
<dbReference type="SUPFAM" id="SSF48264">
    <property type="entry name" value="Cytochrome P450"/>
    <property type="match status" value="1"/>
</dbReference>
<evidence type="ECO:0000313" key="8">
    <source>
        <dbReference type="EMBL" id="KAL3417603.1"/>
    </source>
</evidence>
<protein>
    <submittedName>
        <fullName evidence="8">Cytochrome p450</fullName>
    </submittedName>
</protein>
<gene>
    <name evidence="8" type="ORF">PVAG01_10613</name>
</gene>
<dbReference type="Pfam" id="PF00067">
    <property type="entry name" value="p450"/>
    <property type="match status" value="1"/>
</dbReference>
<dbReference type="Gene3D" id="1.10.630.10">
    <property type="entry name" value="Cytochrome P450"/>
    <property type="match status" value="1"/>
</dbReference>
<evidence type="ECO:0000256" key="3">
    <source>
        <dbReference type="ARBA" id="ARBA00022617"/>
    </source>
</evidence>
<evidence type="ECO:0000313" key="9">
    <source>
        <dbReference type="Proteomes" id="UP001629113"/>
    </source>
</evidence>
<keyword evidence="5 6" id="KW-0408">Iron</keyword>
<keyword evidence="6" id="KW-0560">Oxidoreductase</keyword>
<dbReference type="InterPro" id="IPR050121">
    <property type="entry name" value="Cytochrome_P450_monoxygenase"/>
</dbReference>
<keyword evidence="3 6" id="KW-0349">Heme</keyword>
<organism evidence="8 9">
    <name type="scientific">Phlyctema vagabunda</name>
    <dbReference type="NCBI Taxonomy" id="108571"/>
    <lineage>
        <taxon>Eukaryota</taxon>
        <taxon>Fungi</taxon>
        <taxon>Dikarya</taxon>
        <taxon>Ascomycota</taxon>
        <taxon>Pezizomycotina</taxon>
        <taxon>Leotiomycetes</taxon>
        <taxon>Helotiales</taxon>
        <taxon>Dermateaceae</taxon>
        <taxon>Phlyctema</taxon>
    </lineage>
</organism>
<dbReference type="PANTHER" id="PTHR24305">
    <property type="entry name" value="CYTOCHROME P450"/>
    <property type="match status" value="1"/>
</dbReference>
<evidence type="ECO:0000256" key="7">
    <source>
        <dbReference type="SAM" id="Phobius"/>
    </source>
</evidence>
<dbReference type="Proteomes" id="UP001629113">
    <property type="component" value="Unassembled WGS sequence"/>
</dbReference>
<dbReference type="PANTHER" id="PTHR24305:SF210">
    <property type="entry name" value="CYTOCHROME P450 MONOOXYGENASE ASQL-RELATED"/>
    <property type="match status" value="1"/>
</dbReference>
<name>A0ABR4P2R2_9HELO</name>
<feature type="transmembrane region" description="Helical" evidence="7">
    <location>
        <begin position="12"/>
        <end position="36"/>
    </location>
</feature>
<dbReference type="EMBL" id="JBFCZG010000010">
    <property type="protein sequence ID" value="KAL3417603.1"/>
    <property type="molecule type" value="Genomic_DNA"/>
</dbReference>
<keyword evidence="4 6" id="KW-0479">Metal-binding</keyword>
<proteinExistence type="inferred from homology"/>
<keyword evidence="9" id="KW-1185">Reference proteome</keyword>
<evidence type="ECO:0000256" key="5">
    <source>
        <dbReference type="ARBA" id="ARBA00023004"/>
    </source>
</evidence>
<evidence type="ECO:0000256" key="6">
    <source>
        <dbReference type="RuleBase" id="RU000461"/>
    </source>
</evidence>
<dbReference type="InterPro" id="IPR036396">
    <property type="entry name" value="Cyt_P450_sf"/>
</dbReference>
<comment type="cofactor">
    <cofactor evidence="1">
        <name>heme</name>
        <dbReference type="ChEBI" id="CHEBI:30413"/>
    </cofactor>
</comment>
<dbReference type="InterPro" id="IPR017972">
    <property type="entry name" value="Cyt_P450_CS"/>
</dbReference>